<organism evidence="2 3">
    <name type="scientific">Colletotrichum godetiae</name>
    <dbReference type="NCBI Taxonomy" id="1209918"/>
    <lineage>
        <taxon>Eukaryota</taxon>
        <taxon>Fungi</taxon>
        <taxon>Dikarya</taxon>
        <taxon>Ascomycota</taxon>
        <taxon>Pezizomycotina</taxon>
        <taxon>Sordariomycetes</taxon>
        <taxon>Hypocreomycetidae</taxon>
        <taxon>Glomerellales</taxon>
        <taxon>Glomerellaceae</taxon>
        <taxon>Colletotrichum</taxon>
        <taxon>Colletotrichum acutatum species complex</taxon>
    </lineage>
</organism>
<dbReference type="GeneID" id="85460022"/>
<reference evidence="2" key="1">
    <citation type="submission" date="2021-06" db="EMBL/GenBank/DDBJ databases">
        <title>Comparative genomics, transcriptomics and evolutionary studies reveal genomic signatures of adaptation to plant cell wall in hemibiotrophic fungi.</title>
        <authorList>
            <consortium name="DOE Joint Genome Institute"/>
            <person name="Baroncelli R."/>
            <person name="Diaz J.F."/>
            <person name="Benocci T."/>
            <person name="Peng M."/>
            <person name="Battaglia E."/>
            <person name="Haridas S."/>
            <person name="Andreopoulos W."/>
            <person name="Labutti K."/>
            <person name="Pangilinan J."/>
            <person name="Floch G.L."/>
            <person name="Makela M.R."/>
            <person name="Henrissat B."/>
            <person name="Grigoriev I.V."/>
            <person name="Crouch J.A."/>
            <person name="De Vries R.P."/>
            <person name="Sukno S.A."/>
            <person name="Thon M.R."/>
        </authorList>
    </citation>
    <scope>NUCLEOTIDE SEQUENCE</scope>
    <source>
        <strain evidence="2">CBS 193.32</strain>
    </source>
</reference>
<dbReference type="EMBL" id="JAHMHR010000035">
    <property type="protein sequence ID" value="KAK1672865.1"/>
    <property type="molecule type" value="Genomic_DNA"/>
</dbReference>
<evidence type="ECO:0000256" key="1">
    <source>
        <dbReference type="SAM" id="MobiDB-lite"/>
    </source>
</evidence>
<proteinExistence type="predicted"/>
<feature type="compositionally biased region" description="Polar residues" evidence="1">
    <location>
        <begin position="20"/>
        <end position="30"/>
    </location>
</feature>
<accession>A0AAJ0EV32</accession>
<keyword evidence="3" id="KW-1185">Reference proteome</keyword>
<name>A0AAJ0EV32_9PEZI</name>
<dbReference type="AlphaFoldDB" id="A0AAJ0EV32"/>
<dbReference type="Proteomes" id="UP001224890">
    <property type="component" value="Unassembled WGS sequence"/>
</dbReference>
<comment type="caution">
    <text evidence="2">The sequence shown here is derived from an EMBL/GenBank/DDBJ whole genome shotgun (WGS) entry which is preliminary data.</text>
</comment>
<sequence length="57" mass="6598">MALIQRESGSWERHGRRSNRQCATTPTGEWQTGASRWREGIQCCQCIRCARTAYSCY</sequence>
<dbReference type="RefSeq" id="XP_060426868.1">
    <property type="nucleotide sequence ID" value="XM_060575496.1"/>
</dbReference>
<evidence type="ECO:0000313" key="3">
    <source>
        <dbReference type="Proteomes" id="UP001224890"/>
    </source>
</evidence>
<gene>
    <name evidence="2" type="ORF">BDP55DRAFT_672006</name>
</gene>
<protein>
    <submittedName>
        <fullName evidence="2">Uncharacterized protein</fullName>
    </submittedName>
</protein>
<feature type="region of interest" description="Disordered" evidence="1">
    <location>
        <begin position="1"/>
        <end position="30"/>
    </location>
</feature>
<evidence type="ECO:0000313" key="2">
    <source>
        <dbReference type="EMBL" id="KAK1672865.1"/>
    </source>
</evidence>